<dbReference type="HOGENOM" id="CLU_021264_0_0_0"/>
<evidence type="ECO:0000313" key="3">
    <source>
        <dbReference type="Proteomes" id="UP000007881"/>
    </source>
</evidence>
<dbReference type="GO" id="GO:0016810">
    <property type="term" value="F:hydrolase activity, acting on carbon-nitrogen (but not peptide) bonds"/>
    <property type="evidence" value="ECO:0007669"/>
    <property type="project" value="InterPro"/>
</dbReference>
<dbReference type="eggNOG" id="COG0726">
    <property type="taxonomic scope" value="Bacteria"/>
</dbReference>
<organism evidence="2 3">
    <name type="scientific">Phycisphaera mikurensis (strain NBRC 102666 / KCTC 22515 / FYK2301M01)</name>
    <dbReference type="NCBI Taxonomy" id="1142394"/>
    <lineage>
        <taxon>Bacteria</taxon>
        <taxon>Pseudomonadati</taxon>
        <taxon>Planctomycetota</taxon>
        <taxon>Phycisphaerae</taxon>
        <taxon>Phycisphaerales</taxon>
        <taxon>Phycisphaeraceae</taxon>
        <taxon>Phycisphaera</taxon>
    </lineage>
</organism>
<dbReference type="EMBL" id="AP012338">
    <property type="protein sequence ID" value="BAM02722.1"/>
    <property type="molecule type" value="Genomic_DNA"/>
</dbReference>
<dbReference type="AlphaFoldDB" id="I0IBT4"/>
<protein>
    <submittedName>
        <fullName evidence="2">Putative hydrolase</fullName>
    </submittedName>
</protein>
<reference evidence="2" key="1">
    <citation type="submission" date="2012-02" db="EMBL/GenBank/DDBJ databases">
        <title>Complete genome sequence of Phycisphaera mikurensis NBRC 102666.</title>
        <authorList>
            <person name="Ankai A."/>
            <person name="Hosoyama A."/>
            <person name="Terui Y."/>
            <person name="Sekine M."/>
            <person name="Fukai R."/>
            <person name="Kato Y."/>
            <person name="Nakamura S."/>
            <person name="Yamada-Narita S."/>
            <person name="Kawakoshi A."/>
            <person name="Fukunaga Y."/>
            <person name="Yamazaki S."/>
            <person name="Fujita N."/>
        </authorList>
    </citation>
    <scope>NUCLEOTIDE SEQUENCE [LARGE SCALE GENOMIC DNA]</scope>
    <source>
        <strain evidence="2">NBRC 102666</strain>
    </source>
</reference>
<dbReference type="PROSITE" id="PS51677">
    <property type="entry name" value="NODB"/>
    <property type="match status" value="1"/>
</dbReference>
<keyword evidence="2" id="KW-0378">Hydrolase</keyword>
<dbReference type="OrthoDB" id="62208at2"/>
<dbReference type="Gene3D" id="3.20.20.370">
    <property type="entry name" value="Glycoside hydrolase/deacetylase"/>
    <property type="match status" value="1"/>
</dbReference>
<dbReference type="Proteomes" id="UP000007881">
    <property type="component" value="Chromosome"/>
</dbReference>
<evidence type="ECO:0000259" key="1">
    <source>
        <dbReference type="PROSITE" id="PS51677"/>
    </source>
</evidence>
<keyword evidence="3" id="KW-1185">Reference proteome</keyword>
<dbReference type="RefSeq" id="WP_014435942.1">
    <property type="nucleotide sequence ID" value="NC_017080.1"/>
</dbReference>
<proteinExistence type="predicted"/>
<accession>I0IBT4</accession>
<evidence type="ECO:0000313" key="2">
    <source>
        <dbReference type="EMBL" id="BAM02722.1"/>
    </source>
</evidence>
<dbReference type="GO" id="GO:0005975">
    <property type="term" value="P:carbohydrate metabolic process"/>
    <property type="evidence" value="ECO:0007669"/>
    <property type="project" value="InterPro"/>
</dbReference>
<dbReference type="Pfam" id="PF01522">
    <property type="entry name" value="Polysacc_deac_1"/>
    <property type="match status" value="1"/>
</dbReference>
<dbReference type="InterPro" id="IPR002509">
    <property type="entry name" value="NODB_dom"/>
</dbReference>
<sequence>MSGVLVAAGAAGLAASAAGIARGIASPRSSLLMPVRWRADPAACGPVAALTFDDGPHPVGTPLVLEALARRGVRATFFVIGQHVERHPELVREIRDAGHLIGNHSHRHGHADALRGRRFWRRELGRCGDAVEAACGVRPTLFRPPMGVKSPLQAAAVRDLGLAAVTWSRRGRDGRRADPQRILDRLGDAGPGEILTLHDGTDPAFDRDPRPTAAALDPLLHRLLGGGRIERLVGVDELLGLAGTS</sequence>
<dbReference type="PANTHER" id="PTHR10587:SF137">
    <property type="entry name" value="4-DEOXY-4-FORMAMIDO-L-ARABINOSE-PHOSPHOUNDECAPRENOL DEFORMYLASE ARND-RELATED"/>
    <property type="match status" value="1"/>
</dbReference>
<dbReference type="InterPro" id="IPR011330">
    <property type="entry name" value="Glyco_hydro/deAcase_b/a-brl"/>
</dbReference>
<name>I0IBT4_PHYMF</name>
<dbReference type="CDD" id="cd10917">
    <property type="entry name" value="CE4_NodB_like_6s_7s"/>
    <property type="match status" value="1"/>
</dbReference>
<gene>
    <name evidence="2" type="ordered locus">PSMK_05630</name>
</gene>
<dbReference type="SUPFAM" id="SSF88713">
    <property type="entry name" value="Glycoside hydrolase/deacetylase"/>
    <property type="match status" value="1"/>
</dbReference>
<dbReference type="KEGG" id="phm:PSMK_05630"/>
<feature type="domain" description="NodB homology" evidence="1">
    <location>
        <begin position="46"/>
        <end position="238"/>
    </location>
</feature>
<dbReference type="InterPro" id="IPR050248">
    <property type="entry name" value="Polysacc_deacetylase_ArnD"/>
</dbReference>
<dbReference type="STRING" id="1142394.PSMK_05630"/>
<dbReference type="PANTHER" id="PTHR10587">
    <property type="entry name" value="GLYCOSYL TRANSFERASE-RELATED"/>
    <property type="match status" value="1"/>
</dbReference>